<dbReference type="GO" id="GO:0005886">
    <property type="term" value="C:plasma membrane"/>
    <property type="evidence" value="ECO:0007669"/>
    <property type="project" value="UniProtKB-SubCell"/>
</dbReference>
<evidence type="ECO:0000313" key="14">
    <source>
        <dbReference type="Proteomes" id="UP000195570"/>
    </source>
</evidence>
<evidence type="ECO:0000256" key="11">
    <source>
        <dbReference type="SAM" id="SignalP"/>
    </source>
</evidence>
<reference evidence="13" key="1">
    <citation type="submission" date="2016-09" db="EMBL/GenBank/DDBJ databases">
        <authorList>
            <person name="Hebert L."/>
            <person name="Moumen B."/>
        </authorList>
    </citation>
    <scope>NUCLEOTIDE SEQUENCE [LARGE SCALE GENOMIC DNA]</scope>
    <source>
        <strain evidence="13">OVI</strain>
    </source>
</reference>
<dbReference type="GO" id="GO:0098552">
    <property type="term" value="C:side of membrane"/>
    <property type="evidence" value="ECO:0007669"/>
    <property type="project" value="UniProtKB-KW"/>
</dbReference>
<keyword evidence="3" id="KW-1003">Cell membrane</keyword>
<feature type="chain" id="PRO_5009235584" evidence="11">
    <location>
        <begin position="20"/>
        <end position="311"/>
    </location>
</feature>
<protein>
    <submittedName>
        <fullName evidence="13">Trypanosomal VSG domain containing protein, putative</fullName>
    </submittedName>
</protein>
<evidence type="ECO:0000259" key="12">
    <source>
        <dbReference type="Pfam" id="PF13206"/>
    </source>
</evidence>
<feature type="region of interest" description="Disordered" evidence="10">
    <location>
        <begin position="262"/>
        <end position="291"/>
    </location>
</feature>
<keyword evidence="9" id="KW-0175">Coiled coil</keyword>
<evidence type="ECO:0000256" key="2">
    <source>
        <dbReference type="ARBA" id="ARBA00004609"/>
    </source>
</evidence>
<comment type="caution">
    <text evidence="13">The sequence shown here is derived from an EMBL/GenBank/DDBJ whole genome shotgun (WGS) entry which is preliminary data.</text>
</comment>
<evidence type="ECO:0000256" key="8">
    <source>
        <dbReference type="ARBA" id="ARBA00023288"/>
    </source>
</evidence>
<comment type="subcellular location">
    <subcellularLocation>
        <location evidence="2">Cell membrane</location>
        <topology evidence="2">Lipid-anchor</topology>
        <topology evidence="2">GPI-anchor</topology>
    </subcellularLocation>
</comment>
<keyword evidence="5 11" id="KW-0732">Signal</keyword>
<comment type="function">
    <text evidence="1">VSG forms a coat on the surface of the parasite. The trypanosome evades the immune response of the host by expressing a series of antigenically distinct VSGs from an estimated 1000 VSG genes.</text>
</comment>
<feature type="domain" description="Trypanosome variant surface glycoprotein B-type N-terminal" evidence="12">
    <location>
        <begin position="8"/>
        <end position="207"/>
    </location>
</feature>
<dbReference type="RefSeq" id="XP_067083102.1">
    <property type="nucleotide sequence ID" value="XM_067227001.1"/>
</dbReference>
<gene>
    <name evidence="13" type="ORF">TEOVI_000420600</name>
</gene>
<accession>A0A1G4IJC1</accession>
<proteinExistence type="predicted"/>
<dbReference type="InterPro" id="IPR025932">
    <property type="entry name" value="Trypano_VSG_B_N_dom"/>
</dbReference>
<evidence type="ECO:0000256" key="5">
    <source>
        <dbReference type="ARBA" id="ARBA00022729"/>
    </source>
</evidence>
<keyword evidence="4" id="KW-0336">GPI-anchor</keyword>
<sequence>MLLAAVSLLALAVSNVSEGAGNNVKGSEFGFFCTLVNMLDAEDIEDVATEGLEEKANTACTEIEHMFIMTNNESYYNEDPANSPDAAGTVKLETPEEISQWKTAKKVWEKADEEGKPGNKKYKRKDRALVPQQIGAKLDRIFNRAAKIKNKIQTATQAIEQKEKEIRTAMRQALCGWQRPGDATPKPKPVAADFENTYAAACHGTTGPRKLVQRQCLNQYRKQQAMHGRHDFNRHNKLRHQRQCLNEVYGALTSMQKGISDVQGFSTGTKRSDDGVHNQARSTQPQRRHRQGIVHLRQGPRQHKCLQRRFL</sequence>
<evidence type="ECO:0000256" key="1">
    <source>
        <dbReference type="ARBA" id="ARBA00002523"/>
    </source>
</evidence>
<feature type="signal peptide" evidence="11">
    <location>
        <begin position="1"/>
        <end position="19"/>
    </location>
</feature>
<organism evidence="13 14">
    <name type="scientific">Trypanosoma equiperdum</name>
    <dbReference type="NCBI Taxonomy" id="5694"/>
    <lineage>
        <taxon>Eukaryota</taxon>
        <taxon>Discoba</taxon>
        <taxon>Euglenozoa</taxon>
        <taxon>Kinetoplastea</taxon>
        <taxon>Metakinetoplastina</taxon>
        <taxon>Trypanosomatida</taxon>
        <taxon>Trypanosomatidae</taxon>
        <taxon>Trypanosoma</taxon>
    </lineage>
</organism>
<evidence type="ECO:0000313" key="13">
    <source>
        <dbReference type="EMBL" id="SCU72628.1"/>
    </source>
</evidence>
<evidence type="ECO:0000256" key="3">
    <source>
        <dbReference type="ARBA" id="ARBA00022475"/>
    </source>
</evidence>
<keyword evidence="6" id="KW-0472">Membrane</keyword>
<dbReference type="GeneID" id="92378146"/>
<evidence type="ECO:0000256" key="6">
    <source>
        <dbReference type="ARBA" id="ARBA00023136"/>
    </source>
</evidence>
<dbReference type="EMBL" id="CZPT02001892">
    <property type="protein sequence ID" value="SCU72628.1"/>
    <property type="molecule type" value="Genomic_DNA"/>
</dbReference>
<dbReference type="Proteomes" id="UP000195570">
    <property type="component" value="Unassembled WGS sequence"/>
</dbReference>
<evidence type="ECO:0000256" key="7">
    <source>
        <dbReference type="ARBA" id="ARBA00023180"/>
    </source>
</evidence>
<keyword evidence="7" id="KW-0325">Glycoprotein</keyword>
<feature type="coiled-coil region" evidence="9">
    <location>
        <begin position="145"/>
        <end position="172"/>
    </location>
</feature>
<evidence type="ECO:0000256" key="9">
    <source>
        <dbReference type="SAM" id="Coils"/>
    </source>
</evidence>
<evidence type="ECO:0000256" key="10">
    <source>
        <dbReference type="SAM" id="MobiDB-lite"/>
    </source>
</evidence>
<evidence type="ECO:0000256" key="4">
    <source>
        <dbReference type="ARBA" id="ARBA00022622"/>
    </source>
</evidence>
<dbReference type="Pfam" id="PF13206">
    <property type="entry name" value="VSG_B"/>
    <property type="match status" value="1"/>
</dbReference>
<dbReference type="VEuPathDB" id="TriTrypDB:TEOVI_000420600"/>
<name>A0A1G4IJC1_TRYEQ</name>
<dbReference type="AlphaFoldDB" id="A0A1G4IJC1"/>
<keyword evidence="14" id="KW-1185">Reference proteome</keyword>
<keyword evidence="8" id="KW-0449">Lipoprotein</keyword>